<protein>
    <submittedName>
        <fullName evidence="1">Uncharacterized protein</fullName>
    </submittedName>
</protein>
<accession>A0A6A4HCJ6</accession>
<proteinExistence type="predicted"/>
<dbReference type="AlphaFoldDB" id="A0A6A4HCJ6"/>
<evidence type="ECO:0000313" key="2">
    <source>
        <dbReference type="Proteomes" id="UP000799118"/>
    </source>
</evidence>
<dbReference type="Proteomes" id="UP000799118">
    <property type="component" value="Unassembled WGS sequence"/>
</dbReference>
<gene>
    <name evidence="1" type="ORF">BT96DRAFT_977866</name>
</gene>
<organism evidence="1 2">
    <name type="scientific">Gymnopus androsaceus JB14</name>
    <dbReference type="NCBI Taxonomy" id="1447944"/>
    <lineage>
        <taxon>Eukaryota</taxon>
        <taxon>Fungi</taxon>
        <taxon>Dikarya</taxon>
        <taxon>Basidiomycota</taxon>
        <taxon>Agaricomycotina</taxon>
        <taxon>Agaricomycetes</taxon>
        <taxon>Agaricomycetidae</taxon>
        <taxon>Agaricales</taxon>
        <taxon>Marasmiineae</taxon>
        <taxon>Omphalotaceae</taxon>
        <taxon>Gymnopus</taxon>
    </lineage>
</organism>
<dbReference type="EMBL" id="ML769526">
    <property type="protein sequence ID" value="KAE9395701.1"/>
    <property type="molecule type" value="Genomic_DNA"/>
</dbReference>
<sequence>MCSALAALSSLVFDIQAQHTHSLRHLFFTENEKEWKLISRWLSFFVETCLRKHATSWDGWDFQEHVLYIVPLIFVGPGHCHRNLGREARALIEKNPEIFLADEEDTADNLFMRTFLEVSPDPVTVCMSFFDEHVPRRMPGIGLRALNLIALFVHCIAREADLTCDSRVFQSLIKAGALSSTTLALRRLSALEVARGISQFDKPTYFSCITRLHGFIICAVYLKALPAIAEAFNLGWLKLLHDAAWFIEREVEFLHKPFMNRIICGFLTKSLIHLFSFPSILRPFVNVLQPPTSITLFKSVLDADPTFTAPSNARKRTEIMAIEKPVEETALSAPLCFPRSVHTVIPTTRPSSNSSAPAKFVNPVGRGSEKEYLELGEVMYHADFPEYCLSGVFDLLGPPTSPNGDDLNSSELKLLATKPRTHILNASQPHPKHKLSRSAGAWHIQPADELRDTFLGANQRVMSGEITGV</sequence>
<reference evidence="1" key="1">
    <citation type="journal article" date="2019" name="Environ. Microbiol.">
        <title>Fungal ecological strategies reflected in gene transcription - a case study of two litter decomposers.</title>
        <authorList>
            <person name="Barbi F."/>
            <person name="Kohler A."/>
            <person name="Barry K."/>
            <person name="Baskaran P."/>
            <person name="Daum C."/>
            <person name="Fauchery L."/>
            <person name="Ihrmark K."/>
            <person name="Kuo A."/>
            <person name="LaButti K."/>
            <person name="Lipzen A."/>
            <person name="Morin E."/>
            <person name="Grigoriev I.V."/>
            <person name="Henrissat B."/>
            <person name="Lindahl B."/>
            <person name="Martin F."/>
        </authorList>
    </citation>
    <scope>NUCLEOTIDE SEQUENCE</scope>
    <source>
        <strain evidence="1">JB14</strain>
    </source>
</reference>
<evidence type="ECO:0000313" key="1">
    <source>
        <dbReference type="EMBL" id="KAE9395701.1"/>
    </source>
</evidence>
<name>A0A6A4HCJ6_9AGAR</name>
<keyword evidence="2" id="KW-1185">Reference proteome</keyword>